<keyword evidence="2" id="KW-1185">Reference proteome</keyword>
<dbReference type="PANTHER" id="PTHR46586:SF3">
    <property type="entry name" value="ANKYRIN REPEAT-CONTAINING PROTEIN"/>
    <property type="match status" value="1"/>
</dbReference>
<dbReference type="PANTHER" id="PTHR46586">
    <property type="entry name" value="ANKYRIN REPEAT-CONTAINING PROTEIN"/>
    <property type="match status" value="1"/>
</dbReference>
<dbReference type="InterPro" id="IPR052050">
    <property type="entry name" value="SecEffector_AnkRepeat"/>
</dbReference>
<sequence>MLADRGRLDVLQWGTDTHGFRPSAEVAMTAARSGQVQVLQWLHELMPWSAETTHNAARRGQRASLEWLEDVFEDATPWDASIFAHAAESGDLALLHWLREHECPWDERASRQAAVNGHVQDEAFEWAYGHGLPVAAKTEADMAERGDVARLKWLRARGHAFQSPPDMWAVADFGTMRWLQQHRFPCDERAMAAALERGDADAVRWLVHEVGHAACDHHACIAAASAGDLASLAPLHAACRATGGGGHDADVCAAAAAGGHMDVLRWARGAGCAWDERVCAQARANGHLEVLRWAVSQRCPCDVAELVYMMQHQRLS</sequence>
<name>A0A835ZAT3_9STRA</name>
<comment type="caution">
    <text evidence="1">The sequence shown here is derived from an EMBL/GenBank/DDBJ whole genome shotgun (WGS) entry which is preliminary data.</text>
</comment>
<dbReference type="Proteomes" id="UP000664859">
    <property type="component" value="Unassembled WGS sequence"/>
</dbReference>
<dbReference type="EMBL" id="JAFCMP010000037">
    <property type="protein sequence ID" value="KAG5190200.1"/>
    <property type="molecule type" value="Genomic_DNA"/>
</dbReference>
<evidence type="ECO:0000313" key="2">
    <source>
        <dbReference type="Proteomes" id="UP000664859"/>
    </source>
</evidence>
<dbReference type="OrthoDB" id="548461at2759"/>
<organism evidence="1 2">
    <name type="scientific">Tribonema minus</name>
    <dbReference type="NCBI Taxonomy" id="303371"/>
    <lineage>
        <taxon>Eukaryota</taxon>
        <taxon>Sar</taxon>
        <taxon>Stramenopiles</taxon>
        <taxon>Ochrophyta</taxon>
        <taxon>PX clade</taxon>
        <taxon>Xanthophyceae</taxon>
        <taxon>Tribonematales</taxon>
        <taxon>Tribonemataceae</taxon>
        <taxon>Tribonema</taxon>
    </lineage>
</organism>
<dbReference type="AlphaFoldDB" id="A0A835ZAT3"/>
<evidence type="ECO:0000313" key="1">
    <source>
        <dbReference type="EMBL" id="KAG5190200.1"/>
    </source>
</evidence>
<evidence type="ECO:0008006" key="3">
    <source>
        <dbReference type="Google" id="ProtNLM"/>
    </source>
</evidence>
<dbReference type="SUPFAM" id="SSF140860">
    <property type="entry name" value="Pseudo ankyrin repeat-like"/>
    <property type="match status" value="1"/>
</dbReference>
<reference evidence="1" key="1">
    <citation type="submission" date="2021-02" db="EMBL/GenBank/DDBJ databases">
        <title>First Annotated Genome of the Yellow-green Alga Tribonema minus.</title>
        <authorList>
            <person name="Mahan K.M."/>
        </authorList>
    </citation>
    <scope>NUCLEOTIDE SEQUENCE</scope>
    <source>
        <strain evidence="1">UTEX B ZZ1240</strain>
    </source>
</reference>
<protein>
    <recommendedName>
        <fullName evidence="3">Ankyrin repeat domain-containing protein</fullName>
    </recommendedName>
</protein>
<proteinExistence type="predicted"/>
<accession>A0A835ZAT3</accession>
<gene>
    <name evidence="1" type="ORF">JKP88DRAFT_175935</name>
</gene>